<accession>A0A2S8GGE1</accession>
<evidence type="ECO:0000313" key="1">
    <source>
        <dbReference type="EMBL" id="PQO43493.1"/>
    </source>
</evidence>
<reference evidence="1 2" key="1">
    <citation type="submission" date="2018-02" db="EMBL/GenBank/DDBJ databases">
        <title>Comparative genomes isolates from brazilian mangrove.</title>
        <authorList>
            <person name="Araujo J.E."/>
            <person name="Taketani R.G."/>
            <person name="Silva M.C.P."/>
            <person name="Loureco M.V."/>
            <person name="Andreote F.D."/>
        </authorList>
    </citation>
    <scope>NUCLEOTIDE SEQUENCE [LARGE SCALE GENOMIC DNA]</scope>
    <source>
        <strain evidence="1 2">Nap-Phe MGV</strain>
    </source>
</reference>
<name>A0A2S8GGE1_9BACT</name>
<dbReference type="AlphaFoldDB" id="A0A2S8GGE1"/>
<dbReference type="RefSeq" id="WP_105337779.1">
    <property type="nucleotide sequence ID" value="NZ_PUHZ01000023.1"/>
</dbReference>
<comment type="caution">
    <text evidence="1">The sequence shown here is derived from an EMBL/GenBank/DDBJ whole genome shotgun (WGS) entry which is preliminary data.</text>
</comment>
<protein>
    <submittedName>
        <fullName evidence="1">Uncharacterized protein</fullName>
    </submittedName>
</protein>
<dbReference type="EMBL" id="PUHZ01000023">
    <property type="protein sequence ID" value="PQO43493.1"/>
    <property type="molecule type" value="Genomic_DNA"/>
</dbReference>
<dbReference type="Proteomes" id="UP000237819">
    <property type="component" value="Unassembled WGS sequence"/>
</dbReference>
<proteinExistence type="predicted"/>
<evidence type="ECO:0000313" key="2">
    <source>
        <dbReference type="Proteomes" id="UP000237819"/>
    </source>
</evidence>
<organism evidence="1 2">
    <name type="scientific">Blastopirellula marina</name>
    <dbReference type="NCBI Taxonomy" id="124"/>
    <lineage>
        <taxon>Bacteria</taxon>
        <taxon>Pseudomonadati</taxon>
        <taxon>Planctomycetota</taxon>
        <taxon>Planctomycetia</taxon>
        <taxon>Pirellulales</taxon>
        <taxon>Pirellulaceae</taxon>
        <taxon>Blastopirellula</taxon>
    </lineage>
</organism>
<sequence length="147" mass="16764">MPHAWNHDWHAFAQTQVREFGFASLTEFVRCYEACPYDQLAMMLGGKRLAAVQIQQLLRGEAQSDADREYYVRSTLVRALNKHVPAGIRSHEEWSLVLALTSWTEALDEADRPRSLELAKRLKADADLPADWLPSSIEDPVILRLFG</sequence>
<gene>
    <name evidence="1" type="ORF">C5Y93_22830</name>
</gene>